<feature type="active site" description="Proton donor/acceptor" evidence="7">
    <location>
        <position position="180"/>
    </location>
</feature>
<dbReference type="NCBIfam" id="TIGR00067">
    <property type="entry name" value="glut_race"/>
    <property type="match status" value="1"/>
</dbReference>
<feature type="binding site" evidence="7">
    <location>
        <begin position="181"/>
        <end position="182"/>
    </location>
    <ligand>
        <name>substrate</name>
    </ligand>
</feature>
<protein>
    <recommendedName>
        <fullName evidence="2 7">Glutamate racemase</fullName>
        <ecNumber evidence="2 7">5.1.1.3</ecNumber>
    </recommendedName>
</protein>
<accession>A0A926JSV8</accession>
<dbReference type="AlphaFoldDB" id="A0A926JSV8"/>
<dbReference type="InterPro" id="IPR004391">
    <property type="entry name" value="Glu_race"/>
</dbReference>
<dbReference type="Pfam" id="PF01177">
    <property type="entry name" value="Asp_Glu_race"/>
    <property type="match status" value="1"/>
</dbReference>
<evidence type="ECO:0000256" key="4">
    <source>
        <dbReference type="ARBA" id="ARBA00022984"/>
    </source>
</evidence>
<evidence type="ECO:0000313" key="8">
    <source>
        <dbReference type="EMBL" id="MBC9796744.1"/>
    </source>
</evidence>
<keyword evidence="5 7" id="KW-0413">Isomerase</keyword>
<dbReference type="InterPro" id="IPR015942">
    <property type="entry name" value="Asp/Glu/hydantoin_racemase"/>
</dbReference>
<keyword evidence="6 7" id="KW-0961">Cell wall biogenesis/degradation</keyword>
<dbReference type="PANTHER" id="PTHR21198">
    <property type="entry name" value="GLUTAMATE RACEMASE"/>
    <property type="match status" value="1"/>
</dbReference>
<comment type="caution">
    <text evidence="8">The sequence shown here is derived from an EMBL/GenBank/DDBJ whole genome shotgun (WGS) entry which is preliminary data.</text>
</comment>
<dbReference type="GO" id="GO:0008360">
    <property type="term" value="P:regulation of cell shape"/>
    <property type="evidence" value="ECO:0007669"/>
    <property type="project" value="UniProtKB-KW"/>
</dbReference>
<dbReference type="EMBL" id="JACVDC010000035">
    <property type="protein sequence ID" value="MBC9796744.1"/>
    <property type="molecule type" value="Genomic_DNA"/>
</dbReference>
<dbReference type="Gene3D" id="3.40.50.1860">
    <property type="match status" value="2"/>
</dbReference>
<evidence type="ECO:0000256" key="7">
    <source>
        <dbReference type="HAMAP-Rule" id="MF_00258"/>
    </source>
</evidence>
<dbReference type="InterPro" id="IPR018187">
    <property type="entry name" value="Asp/Glu_racemase_AS_1"/>
</dbReference>
<evidence type="ECO:0000256" key="6">
    <source>
        <dbReference type="ARBA" id="ARBA00023316"/>
    </source>
</evidence>
<comment type="function">
    <text evidence="7">Provides the (R)-glutamate required for cell wall biosynthesis.</text>
</comment>
<keyword evidence="9" id="KW-1185">Reference proteome</keyword>
<proteinExistence type="inferred from homology"/>
<gene>
    <name evidence="7 8" type="primary">murI</name>
    <name evidence="8" type="ORF">IBL28_12245</name>
</gene>
<dbReference type="SUPFAM" id="SSF53681">
    <property type="entry name" value="Aspartate/glutamate racemase"/>
    <property type="match status" value="2"/>
</dbReference>
<dbReference type="HAMAP" id="MF_00258">
    <property type="entry name" value="Glu_racemase"/>
    <property type="match status" value="1"/>
</dbReference>
<sequence>MHIAFFDSGVGGLTVLHEAMKKMPGERFIYFGDARNAPYGTRTKKEIRNLVFDAVEFLAGKGVKALVLACNTATSAAVTELREKYDFPIIGMEPAVKPAVENSREHKVLVCATDLTLKEEKLNNLVRDLNAGDKVDYLSLQELVMFAEHFKLNGQEVSAYLKEKLSQPDWNNYDSIVLGCTHFIFFREQIRKLVPDRVCILDGNEGTVNNLMTKIEICNSPDGKEIQYYISGERAEAGYYRKYLDYLLQADTLKGQML</sequence>
<dbReference type="GO" id="GO:0008881">
    <property type="term" value="F:glutamate racemase activity"/>
    <property type="evidence" value="ECO:0007669"/>
    <property type="project" value="UniProtKB-UniRule"/>
</dbReference>
<feature type="binding site" evidence="7">
    <location>
        <begin position="39"/>
        <end position="40"/>
    </location>
    <ligand>
        <name>substrate</name>
    </ligand>
</feature>
<evidence type="ECO:0000313" key="9">
    <source>
        <dbReference type="Proteomes" id="UP000653730"/>
    </source>
</evidence>
<comment type="catalytic activity">
    <reaction evidence="1 7">
        <text>L-glutamate = D-glutamate</text>
        <dbReference type="Rhea" id="RHEA:12813"/>
        <dbReference type="ChEBI" id="CHEBI:29985"/>
        <dbReference type="ChEBI" id="CHEBI:29986"/>
        <dbReference type="EC" id="5.1.1.3"/>
    </reaction>
</comment>
<dbReference type="Proteomes" id="UP000653730">
    <property type="component" value="Unassembled WGS sequence"/>
</dbReference>
<comment type="pathway">
    <text evidence="7">Cell wall biogenesis; peptidoglycan biosynthesis.</text>
</comment>
<keyword evidence="3 7" id="KW-0133">Cell shape</keyword>
<feature type="active site" description="Proton donor/acceptor" evidence="7">
    <location>
        <position position="70"/>
    </location>
</feature>
<dbReference type="RefSeq" id="WP_187965887.1">
    <property type="nucleotide sequence ID" value="NZ_JACVDC010000035.1"/>
</dbReference>
<organism evidence="8 9">
    <name type="scientific">Sinomicrobium weinanense</name>
    <dbReference type="NCBI Taxonomy" id="2842200"/>
    <lineage>
        <taxon>Bacteria</taxon>
        <taxon>Pseudomonadati</taxon>
        <taxon>Bacteroidota</taxon>
        <taxon>Flavobacteriia</taxon>
        <taxon>Flavobacteriales</taxon>
        <taxon>Flavobacteriaceae</taxon>
        <taxon>Sinomicrobium</taxon>
    </lineage>
</organism>
<evidence type="ECO:0000256" key="1">
    <source>
        <dbReference type="ARBA" id="ARBA00001602"/>
    </source>
</evidence>
<keyword evidence="4 7" id="KW-0573">Peptidoglycan synthesis</keyword>
<evidence type="ECO:0000256" key="5">
    <source>
        <dbReference type="ARBA" id="ARBA00023235"/>
    </source>
</evidence>
<dbReference type="GO" id="GO:0071555">
    <property type="term" value="P:cell wall organization"/>
    <property type="evidence" value="ECO:0007669"/>
    <property type="project" value="UniProtKB-KW"/>
</dbReference>
<dbReference type="InterPro" id="IPR001920">
    <property type="entry name" value="Asp/Glu_race"/>
</dbReference>
<reference evidence="8 9" key="1">
    <citation type="submission" date="2020-09" db="EMBL/GenBank/DDBJ databases">
        <title>Sinomicrobium weinanense sp. nov., a halophilic bacteria isolated from saline-alkali soil.</title>
        <authorList>
            <person name="Wu P."/>
            <person name="Ren H."/>
            <person name="Mei Y."/>
            <person name="Liang Y."/>
            <person name="Chen Z."/>
        </authorList>
    </citation>
    <scope>NUCLEOTIDE SEQUENCE [LARGE SCALE GENOMIC DNA]</scope>
    <source>
        <strain evidence="8 9">FJxs</strain>
    </source>
</reference>
<comment type="similarity">
    <text evidence="7">Belongs to the aspartate/glutamate racemases family.</text>
</comment>
<feature type="binding site" evidence="7">
    <location>
        <begin position="7"/>
        <end position="8"/>
    </location>
    <ligand>
        <name>substrate</name>
    </ligand>
</feature>
<evidence type="ECO:0000256" key="2">
    <source>
        <dbReference type="ARBA" id="ARBA00013090"/>
    </source>
</evidence>
<dbReference type="PANTHER" id="PTHR21198:SF3">
    <property type="entry name" value="GLUTAMATE RACEMASE"/>
    <property type="match status" value="1"/>
</dbReference>
<feature type="binding site" evidence="7">
    <location>
        <begin position="71"/>
        <end position="72"/>
    </location>
    <ligand>
        <name>substrate</name>
    </ligand>
</feature>
<dbReference type="PROSITE" id="PS00923">
    <property type="entry name" value="ASP_GLU_RACEMASE_1"/>
    <property type="match status" value="1"/>
</dbReference>
<name>A0A926JSV8_9FLAO</name>
<dbReference type="EC" id="5.1.1.3" evidence="2 7"/>
<evidence type="ECO:0000256" key="3">
    <source>
        <dbReference type="ARBA" id="ARBA00022960"/>
    </source>
</evidence>
<dbReference type="GO" id="GO:0009252">
    <property type="term" value="P:peptidoglycan biosynthetic process"/>
    <property type="evidence" value="ECO:0007669"/>
    <property type="project" value="UniProtKB-UniRule"/>
</dbReference>